<dbReference type="Pfam" id="PF03265">
    <property type="entry name" value="DNase_II"/>
    <property type="match status" value="1"/>
</dbReference>
<dbReference type="PANTHER" id="PTHR10858:SF23">
    <property type="entry name" value="DEOXYRIBONUCLEASE II"/>
    <property type="match status" value="1"/>
</dbReference>
<reference evidence="4" key="1">
    <citation type="journal article" date="2020" name="Cell">
        <title>Large-Scale Comparative Analyses of Tick Genomes Elucidate Their Genetic Diversity and Vector Capacities.</title>
        <authorList>
            <consortium name="Tick Genome and Microbiome Consortium (TIGMIC)"/>
            <person name="Jia N."/>
            <person name="Wang J."/>
            <person name="Shi W."/>
            <person name="Du L."/>
            <person name="Sun Y."/>
            <person name="Zhan W."/>
            <person name="Jiang J.F."/>
            <person name="Wang Q."/>
            <person name="Zhang B."/>
            <person name="Ji P."/>
            <person name="Bell-Sakyi L."/>
            <person name="Cui X.M."/>
            <person name="Yuan T.T."/>
            <person name="Jiang B.G."/>
            <person name="Yang W.F."/>
            <person name="Lam T.T."/>
            <person name="Chang Q.C."/>
            <person name="Ding S.J."/>
            <person name="Wang X.J."/>
            <person name="Zhu J.G."/>
            <person name="Ruan X.D."/>
            <person name="Zhao L."/>
            <person name="Wei J.T."/>
            <person name="Ye R.Z."/>
            <person name="Que T.C."/>
            <person name="Du C.H."/>
            <person name="Zhou Y.H."/>
            <person name="Cheng J.X."/>
            <person name="Dai P.F."/>
            <person name="Guo W.B."/>
            <person name="Han X.H."/>
            <person name="Huang E.J."/>
            <person name="Li L.F."/>
            <person name="Wei W."/>
            <person name="Gao Y.C."/>
            <person name="Liu J.Z."/>
            <person name="Shao H.Z."/>
            <person name="Wang X."/>
            <person name="Wang C.C."/>
            <person name="Yang T.C."/>
            <person name="Huo Q.B."/>
            <person name="Li W."/>
            <person name="Chen H.Y."/>
            <person name="Chen S.E."/>
            <person name="Zhou L.G."/>
            <person name="Ni X.B."/>
            <person name="Tian J.H."/>
            <person name="Sheng Y."/>
            <person name="Liu T."/>
            <person name="Pan Y.S."/>
            <person name="Xia L.Y."/>
            <person name="Li J."/>
            <person name="Zhao F."/>
            <person name="Cao W.C."/>
        </authorList>
    </citation>
    <scope>NUCLEOTIDE SEQUENCE</scope>
    <source>
        <strain evidence="4">Rsan-2018</strain>
    </source>
</reference>
<dbReference type="VEuPathDB" id="VectorBase:RSAN_057517"/>
<sequence>MAPTMSYVLLVFGVALLPAVNGQCINVTLPNILNLGECLGTTLRACPDTSSGLIPDLTRVLGCVLQILPQIGSPVSVLYNVVGLLEAVVSRLGLSADIGGLSDILCNPLGIPLFSCGTFSPGNIACREPLQISLPSVFNIGACLNRTLLFCEEGSTISDPILRELFQAVGCILSVAPEGLQLDLVSSLVCPLVDILNSSLDEFTSLLPFRFLTRGITSAVRSLTNNLLGAVGNSALFAQGIALVSCAAVPSSPRCKDQNGQDVDWFIIYKLPRMQTYDQNSFTPEGGEFVYVDSRSTQEPLRYWPLSAQDLYKPQNPVALTLAPLYENTTRKDILYFVYNDQPPPMYNGTRNGHCKGVVLFDDNVGVWLLHSVPGFAQGLQSGQYSFPDTARENGQAFMCVTFPTPQVDTIARLLRTEYANVYARQVPQAMKDKYPEVALLAKDSFVRALDQKLYIANLTSVGGVALRAYAKRATLDDDLYSGVLANDLKDDLAVQSWRNGAGGKLPPACNSSYTVVNIDAVLLRFDANTSITFNTTEDHSKWAVTIDRDVFCFASMNRMESVPASHPGYIGDLKKPVAEKSLCFSNGVVQALFARSAIINEGCPV</sequence>
<evidence type="ECO:0000256" key="2">
    <source>
        <dbReference type="ARBA" id="ARBA00022801"/>
    </source>
</evidence>
<dbReference type="VEuPathDB" id="VectorBase:RSAN_050882"/>
<keyword evidence="3" id="KW-0732">Signal</keyword>
<dbReference type="EMBL" id="JABSTV010001253">
    <property type="protein sequence ID" value="KAH7943924.1"/>
    <property type="molecule type" value="Genomic_DNA"/>
</dbReference>
<dbReference type="InterPro" id="IPR004947">
    <property type="entry name" value="DNase_II"/>
</dbReference>
<comment type="caution">
    <text evidence="4">The sequence shown here is derived from an EMBL/GenBank/DDBJ whole genome shotgun (WGS) entry which is preliminary data.</text>
</comment>
<protein>
    <submittedName>
        <fullName evidence="4">Uncharacterized protein</fullName>
    </submittedName>
</protein>
<comment type="similarity">
    <text evidence="1">Belongs to the DNase II family.</text>
</comment>
<dbReference type="GO" id="GO:0004531">
    <property type="term" value="F:deoxyribonuclease II activity"/>
    <property type="evidence" value="ECO:0007669"/>
    <property type="project" value="InterPro"/>
</dbReference>
<dbReference type="PANTHER" id="PTHR10858">
    <property type="entry name" value="DEOXYRIBONUCLEASE II"/>
    <property type="match status" value="1"/>
</dbReference>
<evidence type="ECO:0000256" key="1">
    <source>
        <dbReference type="ARBA" id="ARBA00007527"/>
    </source>
</evidence>
<dbReference type="GO" id="GO:0006309">
    <property type="term" value="P:apoptotic DNA fragmentation"/>
    <property type="evidence" value="ECO:0007669"/>
    <property type="project" value="TreeGrafter"/>
</dbReference>
<feature type="chain" id="PRO_5038823397" evidence="3">
    <location>
        <begin position="23"/>
        <end position="606"/>
    </location>
</feature>
<keyword evidence="5" id="KW-1185">Reference proteome</keyword>
<dbReference type="CDD" id="cd09120">
    <property type="entry name" value="PLDc_DNaseII_1"/>
    <property type="match status" value="1"/>
</dbReference>
<proteinExistence type="inferred from homology"/>
<keyword evidence="2" id="KW-0378">Hydrolase</keyword>
<feature type="signal peptide" evidence="3">
    <location>
        <begin position="1"/>
        <end position="22"/>
    </location>
</feature>
<dbReference type="AlphaFoldDB" id="A0A9D4PJE6"/>
<dbReference type="Proteomes" id="UP000821837">
    <property type="component" value="Unassembled WGS sequence"/>
</dbReference>
<reference evidence="4" key="2">
    <citation type="submission" date="2021-09" db="EMBL/GenBank/DDBJ databases">
        <authorList>
            <person name="Jia N."/>
            <person name="Wang J."/>
            <person name="Shi W."/>
            <person name="Du L."/>
            <person name="Sun Y."/>
            <person name="Zhan W."/>
            <person name="Jiang J."/>
            <person name="Wang Q."/>
            <person name="Zhang B."/>
            <person name="Ji P."/>
            <person name="Sakyi L.B."/>
            <person name="Cui X."/>
            <person name="Yuan T."/>
            <person name="Jiang B."/>
            <person name="Yang W."/>
            <person name="Lam T.T.-Y."/>
            <person name="Chang Q."/>
            <person name="Ding S."/>
            <person name="Wang X."/>
            <person name="Zhu J."/>
            <person name="Ruan X."/>
            <person name="Zhao L."/>
            <person name="Wei J."/>
            <person name="Que T."/>
            <person name="Du C."/>
            <person name="Cheng J."/>
            <person name="Dai P."/>
            <person name="Han X."/>
            <person name="Huang E."/>
            <person name="Gao Y."/>
            <person name="Liu J."/>
            <person name="Shao H."/>
            <person name="Ye R."/>
            <person name="Li L."/>
            <person name="Wei W."/>
            <person name="Wang X."/>
            <person name="Wang C."/>
            <person name="Huo Q."/>
            <person name="Li W."/>
            <person name="Guo W."/>
            <person name="Chen H."/>
            <person name="Chen S."/>
            <person name="Zhou L."/>
            <person name="Zhou L."/>
            <person name="Ni X."/>
            <person name="Tian J."/>
            <person name="Zhou Y."/>
            <person name="Sheng Y."/>
            <person name="Liu T."/>
            <person name="Pan Y."/>
            <person name="Xia L."/>
            <person name="Li J."/>
            <person name="Zhao F."/>
            <person name="Cao W."/>
        </authorList>
    </citation>
    <scope>NUCLEOTIDE SEQUENCE</scope>
    <source>
        <strain evidence="4">Rsan-2018</strain>
        <tissue evidence="4">Larvae</tissue>
    </source>
</reference>
<gene>
    <name evidence="4" type="ORF">HPB52_013132</name>
</gene>
<name>A0A9D4PJE6_RHISA</name>
<accession>A0A9D4PJE6</accession>
<organism evidence="4 5">
    <name type="scientific">Rhipicephalus sanguineus</name>
    <name type="common">Brown dog tick</name>
    <name type="synonym">Ixodes sanguineus</name>
    <dbReference type="NCBI Taxonomy" id="34632"/>
    <lineage>
        <taxon>Eukaryota</taxon>
        <taxon>Metazoa</taxon>
        <taxon>Ecdysozoa</taxon>
        <taxon>Arthropoda</taxon>
        <taxon>Chelicerata</taxon>
        <taxon>Arachnida</taxon>
        <taxon>Acari</taxon>
        <taxon>Parasitiformes</taxon>
        <taxon>Ixodida</taxon>
        <taxon>Ixodoidea</taxon>
        <taxon>Ixodidae</taxon>
        <taxon>Rhipicephalinae</taxon>
        <taxon>Rhipicephalus</taxon>
        <taxon>Rhipicephalus</taxon>
    </lineage>
</organism>
<evidence type="ECO:0000256" key="3">
    <source>
        <dbReference type="SAM" id="SignalP"/>
    </source>
</evidence>
<evidence type="ECO:0000313" key="5">
    <source>
        <dbReference type="Proteomes" id="UP000821837"/>
    </source>
</evidence>
<evidence type="ECO:0000313" key="4">
    <source>
        <dbReference type="EMBL" id="KAH7943924.1"/>
    </source>
</evidence>